<evidence type="ECO:0000313" key="2">
    <source>
        <dbReference type="Proteomes" id="UP001196413"/>
    </source>
</evidence>
<dbReference type="AlphaFoldDB" id="A0AAD5MBE7"/>
<dbReference type="EMBL" id="JAHQIW010002488">
    <property type="protein sequence ID" value="KAJ1355500.1"/>
    <property type="molecule type" value="Genomic_DNA"/>
</dbReference>
<proteinExistence type="predicted"/>
<organism evidence="1 2">
    <name type="scientific">Parelaphostrongylus tenuis</name>
    <name type="common">Meningeal worm</name>
    <dbReference type="NCBI Taxonomy" id="148309"/>
    <lineage>
        <taxon>Eukaryota</taxon>
        <taxon>Metazoa</taxon>
        <taxon>Ecdysozoa</taxon>
        <taxon>Nematoda</taxon>
        <taxon>Chromadorea</taxon>
        <taxon>Rhabditida</taxon>
        <taxon>Rhabditina</taxon>
        <taxon>Rhabditomorpha</taxon>
        <taxon>Strongyloidea</taxon>
        <taxon>Metastrongylidae</taxon>
        <taxon>Parelaphostrongylus</taxon>
    </lineage>
</organism>
<protein>
    <submittedName>
        <fullName evidence="1">Uncharacterized protein</fullName>
    </submittedName>
</protein>
<accession>A0AAD5MBE7</accession>
<sequence>MQSMRYQPGVKVGSSSIASTTAYRSTSSGAWTFGTQLVLQVGVAGAKLGMDRNALHLGTNCVHRVPIRTSNAAICDEAFVERLLCDKYGQIWHHKKAEKVLSRSSIYLLL</sequence>
<keyword evidence="2" id="KW-1185">Reference proteome</keyword>
<dbReference type="Proteomes" id="UP001196413">
    <property type="component" value="Unassembled WGS sequence"/>
</dbReference>
<reference evidence="1" key="1">
    <citation type="submission" date="2021-06" db="EMBL/GenBank/DDBJ databases">
        <title>Parelaphostrongylus tenuis whole genome reference sequence.</title>
        <authorList>
            <person name="Garwood T.J."/>
            <person name="Larsen P.A."/>
            <person name="Fountain-Jones N.M."/>
            <person name="Garbe J.R."/>
            <person name="Macchietto M.G."/>
            <person name="Kania S.A."/>
            <person name="Gerhold R.W."/>
            <person name="Richards J.E."/>
            <person name="Wolf T.M."/>
        </authorList>
    </citation>
    <scope>NUCLEOTIDE SEQUENCE</scope>
    <source>
        <strain evidence="1">MNPRO001-30</strain>
        <tissue evidence="1">Meninges</tissue>
    </source>
</reference>
<name>A0AAD5MBE7_PARTN</name>
<gene>
    <name evidence="1" type="ORF">KIN20_012936</name>
</gene>
<comment type="caution">
    <text evidence="1">The sequence shown here is derived from an EMBL/GenBank/DDBJ whole genome shotgun (WGS) entry which is preliminary data.</text>
</comment>
<evidence type="ECO:0000313" key="1">
    <source>
        <dbReference type="EMBL" id="KAJ1355500.1"/>
    </source>
</evidence>